<feature type="domain" description="HTH arsR-type" evidence="4">
    <location>
        <begin position="12"/>
        <end position="98"/>
    </location>
</feature>
<dbReference type="InterPro" id="IPR036388">
    <property type="entry name" value="WH-like_DNA-bd_sf"/>
</dbReference>
<dbReference type="KEGG" id="phl:KKY_2931"/>
<keyword evidence="3" id="KW-0804">Transcription</keyword>
<dbReference type="InterPro" id="IPR051081">
    <property type="entry name" value="HTH_MetalResp_TranReg"/>
</dbReference>
<dbReference type="PANTHER" id="PTHR33154:SF33">
    <property type="entry name" value="TRANSCRIPTIONAL REPRESSOR SDPR"/>
    <property type="match status" value="1"/>
</dbReference>
<dbReference type="InterPro" id="IPR036390">
    <property type="entry name" value="WH_DNA-bd_sf"/>
</dbReference>
<protein>
    <submittedName>
        <fullName evidence="5">Transcriptional regulator, ArsR family</fullName>
    </submittedName>
</protein>
<dbReference type="SUPFAM" id="SSF46785">
    <property type="entry name" value="Winged helix' DNA-binding domain"/>
    <property type="match status" value="1"/>
</dbReference>
<accession>G4REZ3</accession>
<dbReference type="RefSeq" id="WP_014132073.1">
    <property type="nucleotide sequence ID" value="NC_016078.1"/>
</dbReference>
<keyword evidence="2" id="KW-0238">DNA-binding</keyword>
<gene>
    <name evidence="5" type="ordered locus">KKY_2931</name>
</gene>
<dbReference type="InterPro" id="IPR011991">
    <property type="entry name" value="ArsR-like_HTH"/>
</dbReference>
<evidence type="ECO:0000256" key="1">
    <source>
        <dbReference type="ARBA" id="ARBA00023015"/>
    </source>
</evidence>
<dbReference type="GO" id="GO:0003677">
    <property type="term" value="F:DNA binding"/>
    <property type="evidence" value="ECO:0007669"/>
    <property type="project" value="UniProtKB-KW"/>
</dbReference>
<dbReference type="EMBL" id="CP003075">
    <property type="protein sequence ID" value="AEQ52926.1"/>
    <property type="molecule type" value="Genomic_DNA"/>
</dbReference>
<dbReference type="PATRIC" id="fig|1082931.4.peg.2889"/>
<evidence type="ECO:0000313" key="5">
    <source>
        <dbReference type="EMBL" id="AEQ52926.1"/>
    </source>
</evidence>
<evidence type="ECO:0000256" key="2">
    <source>
        <dbReference type="ARBA" id="ARBA00023125"/>
    </source>
</evidence>
<reference evidence="5 6" key="1">
    <citation type="journal article" date="2012" name="J. Bacteriol.">
        <title>Complete genome sequence of Pelagibacterium halotolerans B2T.</title>
        <authorList>
            <person name="Huo Y.Y."/>
            <person name="Cheng H."/>
            <person name="Han X.F."/>
            <person name="Jiang X.W."/>
            <person name="Sun C."/>
            <person name="Zhang X.Q."/>
            <person name="Zhu X.F."/>
            <person name="Liu Y.F."/>
            <person name="Li P.F."/>
            <person name="Ni P.X."/>
            <person name="Wu M."/>
        </authorList>
    </citation>
    <scope>NUCLEOTIDE SEQUENCE [LARGE SCALE GENOMIC DNA]</scope>
    <source>
        <strain evidence="6">DSM 22347 / JCM 15775 / CGMCC 1.7692 / B2</strain>
    </source>
</reference>
<dbReference type="HOGENOM" id="CLU_087580_2_1_5"/>
<dbReference type="eggNOG" id="COG0640">
    <property type="taxonomic scope" value="Bacteria"/>
</dbReference>
<dbReference type="InterPro" id="IPR001845">
    <property type="entry name" value="HTH_ArsR_DNA-bd_dom"/>
</dbReference>
<dbReference type="AlphaFoldDB" id="G4REZ3"/>
<dbReference type="STRING" id="1082931.KKY_2931"/>
<name>G4REZ3_PELHB</name>
<dbReference type="Gene3D" id="1.10.10.10">
    <property type="entry name" value="Winged helix-like DNA-binding domain superfamily/Winged helix DNA-binding domain"/>
    <property type="match status" value="1"/>
</dbReference>
<dbReference type="Pfam" id="PF12840">
    <property type="entry name" value="HTH_20"/>
    <property type="match status" value="1"/>
</dbReference>
<sequence length="197" mass="21918">MREISKIVPGPKALKALTHPDRLKMLGILRMEGPQTATTLAERLGLNSGATSYHLRQLAGHGFIEADETRGNRRDRWWKAKHESTMIELSEARGEALDASMAMMQSVISHHAAAMQRAHEGFNDLPQEWKKAQTFSDYTIAMSAEAAQGLMEDIHALLMKHKGEAPAPGEELAEGWRPFTVHLHGFPYQPLGKGEDE</sequence>
<organism evidence="5 6">
    <name type="scientific">Pelagibacterium halotolerans (strain DSM 22347 / JCM 15775 / CGMCC 1.7692 / B2)</name>
    <dbReference type="NCBI Taxonomy" id="1082931"/>
    <lineage>
        <taxon>Bacteria</taxon>
        <taxon>Pseudomonadati</taxon>
        <taxon>Pseudomonadota</taxon>
        <taxon>Alphaproteobacteria</taxon>
        <taxon>Hyphomicrobiales</taxon>
        <taxon>Devosiaceae</taxon>
        <taxon>Pelagibacterium</taxon>
    </lineage>
</organism>
<dbReference type="GO" id="GO:0003700">
    <property type="term" value="F:DNA-binding transcription factor activity"/>
    <property type="evidence" value="ECO:0007669"/>
    <property type="project" value="InterPro"/>
</dbReference>
<dbReference type="CDD" id="cd00090">
    <property type="entry name" value="HTH_ARSR"/>
    <property type="match status" value="1"/>
</dbReference>
<keyword evidence="1" id="KW-0805">Transcription regulation</keyword>
<dbReference type="SMART" id="SM00418">
    <property type="entry name" value="HTH_ARSR"/>
    <property type="match status" value="1"/>
</dbReference>
<evidence type="ECO:0000259" key="4">
    <source>
        <dbReference type="SMART" id="SM00418"/>
    </source>
</evidence>
<keyword evidence="6" id="KW-1185">Reference proteome</keyword>
<evidence type="ECO:0000256" key="3">
    <source>
        <dbReference type="ARBA" id="ARBA00023163"/>
    </source>
</evidence>
<evidence type="ECO:0000313" key="6">
    <source>
        <dbReference type="Proteomes" id="UP000008850"/>
    </source>
</evidence>
<proteinExistence type="predicted"/>
<dbReference type="PANTHER" id="PTHR33154">
    <property type="entry name" value="TRANSCRIPTIONAL REGULATOR, ARSR FAMILY"/>
    <property type="match status" value="1"/>
</dbReference>
<dbReference type="Proteomes" id="UP000008850">
    <property type="component" value="Chromosome"/>
</dbReference>